<feature type="domain" description="NADPH-dependent FMN reductase-like" evidence="1">
    <location>
        <begin position="3"/>
        <end position="141"/>
    </location>
</feature>
<dbReference type="OrthoDB" id="5767802at2"/>
<proteinExistence type="predicted"/>
<dbReference type="InParanoid" id="A0A1Y2PD04"/>
<name>A0A1Y2PD04_9FLAO</name>
<organism evidence="2 3">
    <name type="scientific">Tenacibaculum holothuriorum</name>
    <dbReference type="NCBI Taxonomy" id="1635173"/>
    <lineage>
        <taxon>Bacteria</taxon>
        <taxon>Pseudomonadati</taxon>
        <taxon>Bacteroidota</taxon>
        <taxon>Flavobacteriia</taxon>
        <taxon>Flavobacteriales</taxon>
        <taxon>Flavobacteriaceae</taxon>
        <taxon>Tenacibaculum</taxon>
    </lineage>
</organism>
<comment type="caution">
    <text evidence="2">The sequence shown here is derived from an EMBL/GenBank/DDBJ whole genome shotgun (WGS) entry which is preliminary data.</text>
</comment>
<dbReference type="GO" id="GO:0010181">
    <property type="term" value="F:FMN binding"/>
    <property type="evidence" value="ECO:0007669"/>
    <property type="project" value="TreeGrafter"/>
</dbReference>
<sequence length="176" mass="19053">MKKIAAFAGSTSSTSINKQLATYAAAQLGNASFDVLDLNDYKVSIFSEDEERENEYPAGAELFNNDLDKYDGFIVSLAEHNGSYAAAFKNLFDWASRKNREVFRNKPVLVMATSPGGRGGAGVLGAATGTFPHMGAKITGSFSLPGFYDNFKEGEIVIEDKKNELKEAVATFEQAL</sequence>
<reference evidence="2 3" key="1">
    <citation type="submission" date="2015-03" db="EMBL/GenBank/DDBJ databases">
        <title>Genome sequence of Tenacibaculum sp. S2-2, isolated from intestinal microbiota of sea cucumber, Apostichopus japonicas.</title>
        <authorList>
            <person name="Shao Z."/>
            <person name="Wang L."/>
            <person name="Li X."/>
        </authorList>
    </citation>
    <scope>NUCLEOTIDE SEQUENCE [LARGE SCALE GENOMIC DNA]</scope>
    <source>
        <strain evidence="2 3">S2-2</strain>
    </source>
</reference>
<gene>
    <name evidence="2" type="ORF">WH52_05990</name>
</gene>
<dbReference type="RefSeq" id="WP_086030038.1">
    <property type="nucleotide sequence ID" value="NZ_LAPZ01000003.1"/>
</dbReference>
<dbReference type="PANTHER" id="PTHR30543">
    <property type="entry name" value="CHROMATE REDUCTASE"/>
    <property type="match status" value="1"/>
</dbReference>
<dbReference type="GO" id="GO:0016491">
    <property type="term" value="F:oxidoreductase activity"/>
    <property type="evidence" value="ECO:0007669"/>
    <property type="project" value="InterPro"/>
</dbReference>
<dbReference type="InterPro" id="IPR029039">
    <property type="entry name" value="Flavoprotein-like_sf"/>
</dbReference>
<dbReference type="EMBL" id="LAPZ01000003">
    <property type="protein sequence ID" value="OSY88315.1"/>
    <property type="molecule type" value="Genomic_DNA"/>
</dbReference>
<dbReference type="SUPFAM" id="SSF52218">
    <property type="entry name" value="Flavoproteins"/>
    <property type="match status" value="1"/>
</dbReference>
<dbReference type="InterPro" id="IPR005025">
    <property type="entry name" value="FMN_Rdtase-like_dom"/>
</dbReference>
<protein>
    <submittedName>
        <fullName evidence="2">NADPH-dependent FMN reductase</fullName>
    </submittedName>
</protein>
<dbReference type="PANTHER" id="PTHR30543:SF21">
    <property type="entry name" value="NAD(P)H-DEPENDENT FMN REDUCTASE LOT6"/>
    <property type="match status" value="1"/>
</dbReference>
<dbReference type="Pfam" id="PF03358">
    <property type="entry name" value="FMN_red"/>
    <property type="match status" value="1"/>
</dbReference>
<dbReference type="Gene3D" id="3.40.50.360">
    <property type="match status" value="1"/>
</dbReference>
<evidence type="ECO:0000259" key="1">
    <source>
        <dbReference type="Pfam" id="PF03358"/>
    </source>
</evidence>
<evidence type="ECO:0000313" key="3">
    <source>
        <dbReference type="Proteomes" id="UP000194221"/>
    </source>
</evidence>
<keyword evidence="3" id="KW-1185">Reference proteome</keyword>
<dbReference type="Proteomes" id="UP000194221">
    <property type="component" value="Unassembled WGS sequence"/>
</dbReference>
<dbReference type="GO" id="GO:0005829">
    <property type="term" value="C:cytosol"/>
    <property type="evidence" value="ECO:0007669"/>
    <property type="project" value="TreeGrafter"/>
</dbReference>
<evidence type="ECO:0000313" key="2">
    <source>
        <dbReference type="EMBL" id="OSY88315.1"/>
    </source>
</evidence>
<dbReference type="InterPro" id="IPR050712">
    <property type="entry name" value="NAD(P)H-dep_reductase"/>
</dbReference>
<accession>A0A1Y2PD04</accession>
<dbReference type="STRING" id="1635173.WH52_05990"/>
<dbReference type="AlphaFoldDB" id="A0A1Y2PD04"/>